<evidence type="ECO:0000313" key="3">
    <source>
        <dbReference type="Proteomes" id="UP000001306"/>
    </source>
</evidence>
<evidence type="ECO:0000256" key="1">
    <source>
        <dbReference type="SAM" id="Phobius"/>
    </source>
</evidence>
<feature type="transmembrane region" description="Helical" evidence="1">
    <location>
        <begin position="202"/>
        <end position="219"/>
    </location>
</feature>
<keyword evidence="1" id="KW-0472">Membrane</keyword>
<evidence type="ECO:0000313" key="2">
    <source>
        <dbReference type="EMBL" id="AAT89518.1"/>
    </source>
</evidence>
<feature type="transmembrane region" description="Helical" evidence="1">
    <location>
        <begin position="278"/>
        <end position="303"/>
    </location>
</feature>
<reference evidence="2 3" key="1">
    <citation type="journal article" date="2004" name="Mol. Plant Microbe Interact.">
        <title>The genome sequence of the Gram-positive sugarcane pathogen Leifsonia xyli subsp. xyli.</title>
        <authorList>
            <person name="Monteiro-Vitorello C.B."/>
            <person name="Camargo L.E.A."/>
            <person name="Van Sluys M.A."/>
            <person name="Kitajima J.P."/>
            <person name="Truffi D."/>
            <person name="do Amaral A.M."/>
            <person name="Harakava R."/>
            <person name="de Oliveira J.C.F."/>
            <person name="Wood D."/>
            <person name="de Oliveira M.C."/>
            <person name="Miyaki C.Y."/>
            <person name="Takita M.A."/>
            <person name="da Silva A.C.R."/>
            <person name="Furlan L.R."/>
            <person name="Carraro D.M."/>
            <person name="Camarotte G."/>
            <person name="Almeida N.F. Jr."/>
            <person name="Carrer H."/>
            <person name="Coutinho L.L."/>
            <person name="El-Dorry H.A."/>
            <person name="Ferro M.I.T."/>
            <person name="Gagliardi P.R."/>
            <person name="Giglioti E."/>
            <person name="Goldman M.H.S."/>
            <person name="Goldman G.H."/>
            <person name="Kimura E.T."/>
            <person name="Ferro E.S."/>
            <person name="Kuramae E.E."/>
            <person name="Lemos E.G.M."/>
            <person name="Lemos M.V.F."/>
            <person name="Mauro S.M.Z."/>
            <person name="Machado M.A."/>
            <person name="Marino C.L."/>
            <person name="Menck C.F."/>
            <person name="Nunes L.R."/>
            <person name="Oliveira R.C."/>
            <person name="Pereira G.G."/>
            <person name="Siqueira W."/>
            <person name="de Souza A.A."/>
            <person name="Tsai S.M."/>
            <person name="Zanca A.S."/>
            <person name="Simpson A.J.G."/>
            <person name="Brumbley S.M."/>
            <person name="Setubal J.C."/>
        </authorList>
    </citation>
    <scope>NUCLEOTIDE SEQUENCE [LARGE SCALE GENOMIC DNA]</scope>
    <source>
        <strain evidence="2 3">CTCB07</strain>
    </source>
</reference>
<dbReference type="KEGG" id="lxx:Lxx17710"/>
<name>Q6ADM8_LEIXX</name>
<dbReference type="AlphaFoldDB" id="Q6ADM8"/>
<protein>
    <recommendedName>
        <fullName evidence="4">ABC transporter permease</fullName>
    </recommendedName>
</protein>
<keyword evidence="1" id="KW-0812">Transmembrane</keyword>
<accession>Q6ADM8</accession>
<keyword evidence="3" id="KW-1185">Reference proteome</keyword>
<dbReference type="eggNOG" id="ENOG5032RIC">
    <property type="taxonomic scope" value="Bacteria"/>
</dbReference>
<dbReference type="HOGENOM" id="CLU_066172_0_0_11"/>
<organism evidence="2 3">
    <name type="scientific">Leifsonia xyli subsp. xyli (strain CTCB07)</name>
    <dbReference type="NCBI Taxonomy" id="281090"/>
    <lineage>
        <taxon>Bacteria</taxon>
        <taxon>Bacillati</taxon>
        <taxon>Actinomycetota</taxon>
        <taxon>Actinomycetes</taxon>
        <taxon>Micrococcales</taxon>
        <taxon>Microbacteriaceae</taxon>
        <taxon>Leifsonia</taxon>
    </lineage>
</organism>
<dbReference type="Proteomes" id="UP000001306">
    <property type="component" value="Chromosome"/>
</dbReference>
<keyword evidence="1" id="KW-1133">Transmembrane helix</keyword>
<dbReference type="STRING" id="281090.Lxx17710"/>
<evidence type="ECO:0008006" key="4">
    <source>
        <dbReference type="Google" id="ProtNLM"/>
    </source>
</evidence>
<sequence length="315" mass="32289">MVRSLTERAVAFRAAGASVITLAAADRIDGCSCDRLAELPGVRAAGALRDSGRGVSAATLPSSSIPVFEVTPVFAAILPAERAAITGLLVSDQVAEALAVRAGDSIATEDGPVGVAGVYGYPSDGRRPCYGYAALAPAGDSDAFDECWIDVWPLSSDIPKLLHTTLLPTQADDERPVLSQLNTTRGASFEGETLFAGRITQYGGPVALALGAGLGFVAVRSRRMHLASALHAGVSRADLAAITALETVVWVIPCLVFTAAVIGVFAAGGADADAVTTAILGGRIGLLAAAGVLLGTAAGFGLVRERHLFRYFADR</sequence>
<gene>
    <name evidence="2" type="ordered locus">Lxx17710</name>
</gene>
<feature type="transmembrane region" description="Helical" evidence="1">
    <location>
        <begin position="239"/>
        <end position="266"/>
    </location>
</feature>
<dbReference type="EMBL" id="AE016822">
    <property type="protein sequence ID" value="AAT89518.1"/>
    <property type="molecule type" value="Genomic_DNA"/>
</dbReference>
<proteinExistence type="predicted"/>